<gene>
    <name evidence="1" type="ORF">EVA_06662</name>
</gene>
<dbReference type="EMBL" id="AMCI01001537">
    <property type="protein sequence ID" value="EJX05241.1"/>
    <property type="molecule type" value="Genomic_DNA"/>
</dbReference>
<accession>J9CYB2</accession>
<sequence>QISGHDIPDATGKIVGTTGGFTIEKLEHPIFVE</sequence>
<reference evidence="1" key="1">
    <citation type="journal article" date="2012" name="PLoS ONE">
        <title>Gene sets for utilization of primary and secondary nutrition supplies in the distal gut of endangered iberian lynx.</title>
        <authorList>
            <person name="Alcaide M."/>
            <person name="Messina E."/>
            <person name="Richter M."/>
            <person name="Bargiela R."/>
            <person name="Peplies J."/>
            <person name="Huws S.A."/>
            <person name="Newbold C.J."/>
            <person name="Golyshin P.N."/>
            <person name="Simon M.A."/>
            <person name="Lopez G."/>
            <person name="Yakimov M.M."/>
            <person name="Ferrer M."/>
        </authorList>
    </citation>
    <scope>NUCLEOTIDE SEQUENCE</scope>
</reference>
<feature type="non-terminal residue" evidence="1">
    <location>
        <position position="1"/>
    </location>
</feature>
<evidence type="ECO:0000313" key="1">
    <source>
        <dbReference type="EMBL" id="EJX05241.1"/>
    </source>
</evidence>
<name>J9CYB2_9ZZZZ</name>
<comment type="caution">
    <text evidence="1">The sequence shown here is derived from an EMBL/GenBank/DDBJ whole genome shotgun (WGS) entry which is preliminary data.</text>
</comment>
<proteinExistence type="predicted"/>
<dbReference type="AlphaFoldDB" id="J9CYB2"/>
<organism evidence="1">
    <name type="scientific">gut metagenome</name>
    <dbReference type="NCBI Taxonomy" id="749906"/>
    <lineage>
        <taxon>unclassified sequences</taxon>
        <taxon>metagenomes</taxon>
        <taxon>organismal metagenomes</taxon>
    </lineage>
</organism>
<protein>
    <submittedName>
        <fullName evidence="1">Uncharacterized protein</fullName>
    </submittedName>
</protein>